<sequence>MRQQHALLQPGDYSCFSEEANIHRLASTSARSVLFSLVFPSSLQQEKSFYFPVNPLQQDQAQILAYRAQHQSTMLKMNAMEA</sequence>
<organism evidence="1 2">
    <name type="scientific">Solemya velesiana gill symbiont</name>
    <dbReference type="NCBI Taxonomy" id="1918948"/>
    <lineage>
        <taxon>Bacteria</taxon>
        <taxon>Pseudomonadati</taxon>
        <taxon>Pseudomonadota</taxon>
        <taxon>Gammaproteobacteria</taxon>
        <taxon>sulfur-oxidizing symbionts</taxon>
    </lineage>
</organism>
<evidence type="ECO:0000313" key="2">
    <source>
        <dbReference type="Proteomes" id="UP000190896"/>
    </source>
</evidence>
<proteinExistence type="predicted"/>
<evidence type="ECO:0000313" key="1">
    <source>
        <dbReference type="EMBL" id="OOZ37894.1"/>
    </source>
</evidence>
<name>A0A1T2KYN2_9GAMM</name>
<gene>
    <name evidence="1" type="ORF">BOW51_00360</name>
</gene>
<protein>
    <submittedName>
        <fullName evidence="1">Uncharacterized protein</fullName>
    </submittedName>
</protein>
<comment type="caution">
    <text evidence="1">The sequence shown here is derived from an EMBL/GenBank/DDBJ whole genome shotgun (WGS) entry which is preliminary data.</text>
</comment>
<reference evidence="1 2" key="1">
    <citation type="submission" date="2016-11" db="EMBL/GenBank/DDBJ databases">
        <title>Mixed transmission modes and dynamic genome evolution in an obligate animal-bacterial symbiosis.</title>
        <authorList>
            <person name="Russell S.L."/>
            <person name="Corbett-Detig R.B."/>
            <person name="Cavanaugh C.M."/>
        </authorList>
    </citation>
    <scope>NUCLEOTIDE SEQUENCE [LARGE SCALE GENOMIC DNA]</scope>
    <source>
        <strain evidence="1">Se-Cadez</strain>
    </source>
</reference>
<accession>A0A1T2KYN2</accession>
<dbReference type="AlphaFoldDB" id="A0A1T2KYN2"/>
<keyword evidence="2" id="KW-1185">Reference proteome</keyword>
<dbReference type="Proteomes" id="UP000190896">
    <property type="component" value="Unassembled WGS sequence"/>
</dbReference>
<dbReference type="EMBL" id="MPRJ01000001">
    <property type="protein sequence ID" value="OOZ37894.1"/>
    <property type="molecule type" value="Genomic_DNA"/>
</dbReference>